<dbReference type="Pfam" id="PF13975">
    <property type="entry name" value="gag-asp_proteas"/>
    <property type="match status" value="1"/>
</dbReference>
<dbReference type="InterPro" id="IPR021109">
    <property type="entry name" value="Peptidase_aspartic_dom_sf"/>
</dbReference>
<dbReference type="AlphaFoldDB" id="A0A2K3K1H8"/>
<accession>A0A2K3K1H8</accession>
<feature type="non-terminal residue" evidence="1">
    <location>
        <position position="136"/>
    </location>
</feature>
<comment type="caution">
    <text evidence="1">The sequence shown here is derived from an EMBL/GenBank/DDBJ whole genome shotgun (WGS) entry which is preliminary data.</text>
</comment>
<protein>
    <recommendedName>
        <fullName evidence="3">Retrotransposon-related protein</fullName>
    </recommendedName>
</protein>
<dbReference type="EMBL" id="ASHM01135349">
    <property type="protein sequence ID" value="PNX60153.1"/>
    <property type="molecule type" value="Genomic_DNA"/>
</dbReference>
<dbReference type="SUPFAM" id="SSF50630">
    <property type="entry name" value="Acid proteases"/>
    <property type="match status" value="1"/>
</dbReference>
<dbReference type="STRING" id="57577.A0A2K3K1H8"/>
<reference evidence="1 2" key="2">
    <citation type="journal article" date="2017" name="Front. Plant Sci.">
        <title>Gene Classification and Mining of Molecular Markers Useful in Red Clover (Trifolium pratense) Breeding.</title>
        <authorList>
            <person name="Istvanek J."/>
            <person name="Dluhosova J."/>
            <person name="Dluhos P."/>
            <person name="Patkova L."/>
            <person name="Nedelnik J."/>
            <person name="Repkova J."/>
        </authorList>
    </citation>
    <scope>NUCLEOTIDE SEQUENCE [LARGE SCALE GENOMIC DNA]</scope>
    <source>
        <strain evidence="2">cv. Tatra</strain>
        <tissue evidence="1">Young leaves</tissue>
    </source>
</reference>
<name>A0A2K3K1H8_TRIPR</name>
<dbReference type="CDD" id="cd00303">
    <property type="entry name" value="retropepsin_like"/>
    <property type="match status" value="1"/>
</dbReference>
<reference evidence="1 2" key="1">
    <citation type="journal article" date="2014" name="Am. J. Bot.">
        <title>Genome assembly and annotation for red clover (Trifolium pratense; Fabaceae).</title>
        <authorList>
            <person name="Istvanek J."/>
            <person name="Jaros M."/>
            <person name="Krenek A."/>
            <person name="Repkova J."/>
        </authorList>
    </citation>
    <scope>NUCLEOTIDE SEQUENCE [LARGE SCALE GENOMIC DNA]</scope>
    <source>
        <strain evidence="2">cv. Tatra</strain>
        <tissue evidence="1">Young leaves</tissue>
    </source>
</reference>
<proteinExistence type="predicted"/>
<evidence type="ECO:0000313" key="1">
    <source>
        <dbReference type="EMBL" id="PNX60153.1"/>
    </source>
</evidence>
<sequence>MIGNRRVLTLIDSGATSNFIATRLVEELGLNVKNTPTYVVEVGNGEKVKNQGVCEGLQFQIQGVNFKRHFFLMELSGSEMVLGMDSLASLGNIEANFGDLCLKCEVDGQKHTIQGDPATCNNQATWKAMIKALSNE</sequence>
<evidence type="ECO:0000313" key="2">
    <source>
        <dbReference type="Proteomes" id="UP000236291"/>
    </source>
</evidence>
<organism evidence="1 2">
    <name type="scientific">Trifolium pratense</name>
    <name type="common">Red clover</name>
    <dbReference type="NCBI Taxonomy" id="57577"/>
    <lineage>
        <taxon>Eukaryota</taxon>
        <taxon>Viridiplantae</taxon>
        <taxon>Streptophyta</taxon>
        <taxon>Embryophyta</taxon>
        <taxon>Tracheophyta</taxon>
        <taxon>Spermatophyta</taxon>
        <taxon>Magnoliopsida</taxon>
        <taxon>eudicotyledons</taxon>
        <taxon>Gunneridae</taxon>
        <taxon>Pentapetalae</taxon>
        <taxon>rosids</taxon>
        <taxon>fabids</taxon>
        <taxon>Fabales</taxon>
        <taxon>Fabaceae</taxon>
        <taxon>Papilionoideae</taxon>
        <taxon>50 kb inversion clade</taxon>
        <taxon>NPAAA clade</taxon>
        <taxon>Hologalegina</taxon>
        <taxon>IRL clade</taxon>
        <taxon>Trifolieae</taxon>
        <taxon>Trifolium</taxon>
    </lineage>
</organism>
<dbReference type="Gene3D" id="2.40.70.10">
    <property type="entry name" value="Acid Proteases"/>
    <property type="match status" value="1"/>
</dbReference>
<evidence type="ECO:0008006" key="3">
    <source>
        <dbReference type="Google" id="ProtNLM"/>
    </source>
</evidence>
<dbReference type="Proteomes" id="UP000236291">
    <property type="component" value="Unassembled WGS sequence"/>
</dbReference>
<gene>
    <name evidence="1" type="ORF">L195_g060044</name>
</gene>